<reference evidence="2" key="1">
    <citation type="journal article" date="2019" name="Int. J. Syst. Evol. Microbiol.">
        <title>The Global Catalogue of Microorganisms (GCM) 10K type strain sequencing project: providing services to taxonomists for standard genome sequencing and annotation.</title>
        <authorList>
            <consortium name="The Broad Institute Genomics Platform"/>
            <consortium name="The Broad Institute Genome Sequencing Center for Infectious Disease"/>
            <person name="Wu L."/>
            <person name="Ma J."/>
        </authorList>
    </citation>
    <scope>NUCLEOTIDE SEQUENCE [LARGE SCALE GENOMIC DNA]</scope>
    <source>
        <strain evidence="2">CCUG 63418</strain>
    </source>
</reference>
<comment type="caution">
    <text evidence="1">The sequence shown here is derived from an EMBL/GenBank/DDBJ whole genome shotgun (WGS) entry which is preliminary data.</text>
</comment>
<dbReference type="RefSeq" id="WP_377098314.1">
    <property type="nucleotide sequence ID" value="NZ_JBHTHU010000005.1"/>
</dbReference>
<keyword evidence="2" id="KW-1185">Reference proteome</keyword>
<accession>A0ABW2YTE4</accession>
<dbReference type="EMBL" id="JBHTHU010000005">
    <property type="protein sequence ID" value="MFD0749708.1"/>
    <property type="molecule type" value="Genomic_DNA"/>
</dbReference>
<proteinExistence type="predicted"/>
<organism evidence="1 2">
    <name type="scientific">Mucilaginibacter calamicampi</name>
    <dbReference type="NCBI Taxonomy" id="1302352"/>
    <lineage>
        <taxon>Bacteria</taxon>
        <taxon>Pseudomonadati</taxon>
        <taxon>Bacteroidota</taxon>
        <taxon>Sphingobacteriia</taxon>
        <taxon>Sphingobacteriales</taxon>
        <taxon>Sphingobacteriaceae</taxon>
        <taxon>Mucilaginibacter</taxon>
    </lineage>
</organism>
<evidence type="ECO:0000313" key="1">
    <source>
        <dbReference type="EMBL" id="MFD0749708.1"/>
    </source>
</evidence>
<sequence>MIHPVLAGEGRRLLINTNFADQFNLKLVEWKHLPSGCMALQYSKL</sequence>
<dbReference type="Proteomes" id="UP001596958">
    <property type="component" value="Unassembled WGS sequence"/>
</dbReference>
<protein>
    <submittedName>
        <fullName evidence="1">Uncharacterized protein</fullName>
    </submittedName>
</protein>
<name>A0ABW2YTE4_9SPHI</name>
<evidence type="ECO:0000313" key="2">
    <source>
        <dbReference type="Proteomes" id="UP001596958"/>
    </source>
</evidence>
<gene>
    <name evidence="1" type="ORF">ACFQZS_06115</name>
</gene>